<dbReference type="EMBL" id="CP061800">
    <property type="protein sequence ID" value="QTA85700.1"/>
    <property type="molecule type" value="Genomic_DNA"/>
</dbReference>
<proteinExistence type="predicted"/>
<organism evidence="2 3">
    <name type="scientific">Desulfonema magnum</name>
    <dbReference type="NCBI Taxonomy" id="45655"/>
    <lineage>
        <taxon>Bacteria</taxon>
        <taxon>Pseudomonadati</taxon>
        <taxon>Thermodesulfobacteriota</taxon>
        <taxon>Desulfobacteria</taxon>
        <taxon>Desulfobacterales</taxon>
        <taxon>Desulfococcaceae</taxon>
        <taxon>Desulfonema</taxon>
    </lineage>
</organism>
<name>A0A975BI24_9BACT</name>
<feature type="transmembrane region" description="Helical" evidence="1">
    <location>
        <begin position="36"/>
        <end position="53"/>
    </location>
</feature>
<keyword evidence="1" id="KW-0812">Transmembrane</keyword>
<gene>
    <name evidence="2" type="ORF">dnm_017140</name>
</gene>
<evidence type="ECO:0000313" key="3">
    <source>
        <dbReference type="Proteomes" id="UP000663722"/>
    </source>
</evidence>
<reference evidence="2" key="1">
    <citation type="journal article" date="2021" name="Microb. Physiol.">
        <title>Proteogenomic Insights into the Physiology of Marine, Sulfate-Reducing, Filamentous Desulfonema limicola and Desulfonema magnum.</title>
        <authorList>
            <person name="Schnaars V."/>
            <person name="Wohlbrand L."/>
            <person name="Scheve S."/>
            <person name="Hinrichs C."/>
            <person name="Reinhardt R."/>
            <person name="Rabus R."/>
        </authorList>
    </citation>
    <scope>NUCLEOTIDE SEQUENCE</scope>
    <source>
        <strain evidence="2">4be13</strain>
    </source>
</reference>
<keyword evidence="1" id="KW-1133">Transmembrane helix</keyword>
<keyword evidence="3" id="KW-1185">Reference proteome</keyword>
<evidence type="ECO:0000256" key="1">
    <source>
        <dbReference type="SAM" id="Phobius"/>
    </source>
</evidence>
<protein>
    <submittedName>
        <fullName evidence="2">Uncharacterized protein</fullName>
    </submittedName>
</protein>
<dbReference type="AlphaFoldDB" id="A0A975BI24"/>
<accession>A0A975BI24</accession>
<sequence>MISERSKLHFLMLKDFVDPGVQKSTGKIDKKRKKSLFLFLFLAPVVVTLCRTGL</sequence>
<evidence type="ECO:0000313" key="2">
    <source>
        <dbReference type="EMBL" id="QTA85700.1"/>
    </source>
</evidence>
<keyword evidence="1" id="KW-0472">Membrane</keyword>
<dbReference type="KEGG" id="dmm:dnm_017140"/>
<dbReference type="Proteomes" id="UP000663722">
    <property type="component" value="Chromosome"/>
</dbReference>